<dbReference type="OrthoDB" id="62853at2759"/>
<evidence type="ECO:0000256" key="1">
    <source>
        <dbReference type="SAM" id="MobiDB-lite"/>
    </source>
</evidence>
<name>A0A553I191_9PEZI</name>
<proteinExistence type="predicted"/>
<dbReference type="Proteomes" id="UP000319160">
    <property type="component" value="Unassembled WGS sequence"/>
</dbReference>
<organism evidence="2 3">
    <name type="scientific">Xylaria flabelliformis</name>
    <dbReference type="NCBI Taxonomy" id="2512241"/>
    <lineage>
        <taxon>Eukaryota</taxon>
        <taxon>Fungi</taxon>
        <taxon>Dikarya</taxon>
        <taxon>Ascomycota</taxon>
        <taxon>Pezizomycotina</taxon>
        <taxon>Sordariomycetes</taxon>
        <taxon>Xylariomycetidae</taxon>
        <taxon>Xylariales</taxon>
        <taxon>Xylariaceae</taxon>
        <taxon>Xylaria</taxon>
    </lineage>
</organism>
<reference evidence="3" key="1">
    <citation type="submission" date="2019-06" db="EMBL/GenBank/DDBJ databases">
        <title>Draft genome sequence of the griseofulvin-producing fungus Xylaria cubensis strain G536.</title>
        <authorList>
            <person name="Mead M.E."/>
            <person name="Raja H.A."/>
            <person name="Steenwyk J.L."/>
            <person name="Knowles S.L."/>
            <person name="Oberlies N.H."/>
            <person name="Rokas A."/>
        </authorList>
    </citation>
    <scope>NUCLEOTIDE SEQUENCE [LARGE SCALE GENOMIC DNA]</scope>
    <source>
        <strain evidence="3">G536</strain>
    </source>
</reference>
<dbReference type="STRING" id="2512241.A0A553I191"/>
<keyword evidence="3" id="KW-1185">Reference proteome</keyword>
<dbReference type="EMBL" id="VFLP01000025">
    <property type="protein sequence ID" value="TRX93976.1"/>
    <property type="molecule type" value="Genomic_DNA"/>
</dbReference>
<protein>
    <submittedName>
        <fullName evidence="2">Uncharacterized protein</fullName>
    </submittedName>
</protein>
<evidence type="ECO:0000313" key="3">
    <source>
        <dbReference type="Proteomes" id="UP000319160"/>
    </source>
</evidence>
<feature type="compositionally biased region" description="Basic and acidic residues" evidence="1">
    <location>
        <begin position="7"/>
        <end position="21"/>
    </location>
</feature>
<evidence type="ECO:0000313" key="2">
    <source>
        <dbReference type="EMBL" id="TRX93976.1"/>
    </source>
</evidence>
<comment type="caution">
    <text evidence="2">The sequence shown here is derived from an EMBL/GenBank/DDBJ whole genome shotgun (WGS) entry which is preliminary data.</text>
</comment>
<dbReference type="AlphaFoldDB" id="A0A553I191"/>
<accession>A0A553I191</accession>
<feature type="region of interest" description="Disordered" evidence="1">
    <location>
        <begin position="162"/>
        <end position="186"/>
    </location>
</feature>
<feature type="region of interest" description="Disordered" evidence="1">
    <location>
        <begin position="1"/>
        <end position="21"/>
    </location>
</feature>
<sequence length="186" mass="20743">MATKYSAEPKEPEWTPEERRARKEKEILFLRHRLQRGLLLYDGSPVPDEMKQMPDFLGKLETFPDLDVSIIRATKIKKSLLNKWNIILGIDAAPTPGAGLSPASVNGVNETAGATTKADGVASEFNDLKKDAGIIVILFDGPPYALKRMGSHSGDLLDNVKRRKKQVSDEDEQSVEQSFDEDEQYV</sequence>
<gene>
    <name evidence="2" type="ORF">FHL15_005054</name>
</gene>
<feature type="compositionally biased region" description="Acidic residues" evidence="1">
    <location>
        <begin position="169"/>
        <end position="186"/>
    </location>
</feature>